<dbReference type="GO" id="GO:0016020">
    <property type="term" value="C:membrane"/>
    <property type="evidence" value="ECO:0007669"/>
    <property type="project" value="UniProtKB-SubCell"/>
</dbReference>
<evidence type="ECO:0000256" key="3">
    <source>
        <dbReference type="ARBA" id="ARBA00022989"/>
    </source>
</evidence>
<protein>
    <submittedName>
        <fullName evidence="10">Membrane-bound serine protease (ClpP class)</fullName>
    </submittedName>
</protein>
<dbReference type="InterPro" id="IPR056739">
    <property type="entry name" value="NfeD_membrane"/>
</dbReference>
<feature type="transmembrane region" description="Helical" evidence="6">
    <location>
        <begin position="348"/>
        <end position="366"/>
    </location>
</feature>
<proteinExistence type="predicted"/>
<feature type="domain" description="NfeD integral membrane" evidence="8">
    <location>
        <begin position="280"/>
        <end position="395"/>
    </location>
</feature>
<dbReference type="AlphaFoldDB" id="A0A1K1TNA3"/>
<dbReference type="PANTHER" id="PTHR33507">
    <property type="entry name" value="INNER MEMBRANE PROTEIN YBBJ"/>
    <property type="match status" value="1"/>
</dbReference>
<evidence type="ECO:0000256" key="1">
    <source>
        <dbReference type="ARBA" id="ARBA00004141"/>
    </source>
</evidence>
<dbReference type="STRING" id="1122209.SAMN02745752_00231"/>
<keyword evidence="2 6" id="KW-0812">Transmembrane</keyword>
<evidence type="ECO:0000259" key="8">
    <source>
        <dbReference type="Pfam" id="PF24961"/>
    </source>
</evidence>
<dbReference type="Pfam" id="PF25145">
    <property type="entry name" value="NfeD1b_N"/>
    <property type="match status" value="1"/>
</dbReference>
<feature type="domain" description="NfeD-like C-terminal" evidence="7">
    <location>
        <begin position="410"/>
        <end position="462"/>
    </location>
</feature>
<dbReference type="Pfam" id="PF24961">
    <property type="entry name" value="NfeD_membrane"/>
    <property type="match status" value="1"/>
</dbReference>
<feature type="transmembrane region" description="Helical" evidence="6">
    <location>
        <begin position="324"/>
        <end position="341"/>
    </location>
</feature>
<keyword evidence="11" id="KW-1185">Reference proteome</keyword>
<evidence type="ECO:0000259" key="7">
    <source>
        <dbReference type="Pfam" id="PF01957"/>
    </source>
</evidence>
<dbReference type="Gene3D" id="3.90.226.10">
    <property type="entry name" value="2-enoyl-CoA Hydratase, Chain A, domain 1"/>
    <property type="match status" value="1"/>
</dbReference>
<keyword evidence="3 6" id="KW-1133">Transmembrane helix</keyword>
<dbReference type="GO" id="GO:0006508">
    <property type="term" value="P:proteolysis"/>
    <property type="evidence" value="ECO:0007669"/>
    <property type="project" value="UniProtKB-KW"/>
</dbReference>
<evidence type="ECO:0000256" key="6">
    <source>
        <dbReference type="SAM" id="Phobius"/>
    </source>
</evidence>
<evidence type="ECO:0000256" key="2">
    <source>
        <dbReference type="ARBA" id="ARBA00022692"/>
    </source>
</evidence>
<keyword evidence="4 6" id="KW-0472">Membrane</keyword>
<dbReference type="InterPro" id="IPR002810">
    <property type="entry name" value="NfeD-like_C"/>
</dbReference>
<organism evidence="10 11">
    <name type="scientific">Marinospirillum alkaliphilum DSM 21637</name>
    <dbReference type="NCBI Taxonomy" id="1122209"/>
    <lineage>
        <taxon>Bacteria</taxon>
        <taxon>Pseudomonadati</taxon>
        <taxon>Pseudomonadota</taxon>
        <taxon>Gammaproteobacteria</taxon>
        <taxon>Oceanospirillales</taxon>
        <taxon>Oceanospirillaceae</taxon>
        <taxon>Marinospirillum</taxon>
    </lineage>
</organism>
<evidence type="ECO:0000259" key="9">
    <source>
        <dbReference type="Pfam" id="PF25145"/>
    </source>
</evidence>
<dbReference type="SUPFAM" id="SSF52096">
    <property type="entry name" value="ClpP/crotonase"/>
    <property type="match status" value="1"/>
</dbReference>
<dbReference type="SUPFAM" id="SSF141322">
    <property type="entry name" value="NfeD domain-like"/>
    <property type="match status" value="1"/>
</dbReference>
<evidence type="ECO:0000313" key="11">
    <source>
        <dbReference type="Proteomes" id="UP000182350"/>
    </source>
</evidence>
<feature type="region of interest" description="Disordered" evidence="5">
    <location>
        <begin position="136"/>
        <end position="178"/>
    </location>
</feature>
<feature type="domain" description="NfeD1b N-terminal" evidence="9">
    <location>
        <begin position="50"/>
        <end position="154"/>
    </location>
</feature>
<dbReference type="InterPro" id="IPR056738">
    <property type="entry name" value="NfeD1b_N"/>
</dbReference>
<dbReference type="CDD" id="cd07020">
    <property type="entry name" value="Clp_protease_NfeD_1"/>
    <property type="match status" value="1"/>
</dbReference>
<dbReference type="RefSeq" id="WP_072324478.1">
    <property type="nucleotide sequence ID" value="NZ_FPJW01000001.1"/>
</dbReference>
<reference evidence="10 11" key="1">
    <citation type="submission" date="2016-11" db="EMBL/GenBank/DDBJ databases">
        <authorList>
            <person name="Jaros S."/>
            <person name="Januszkiewicz K."/>
            <person name="Wedrychowicz H."/>
        </authorList>
    </citation>
    <scope>NUCLEOTIDE SEQUENCE [LARGE SCALE GENOMIC DNA]</scope>
    <source>
        <strain evidence="10 11">DSM 21637</strain>
    </source>
</reference>
<evidence type="ECO:0000256" key="4">
    <source>
        <dbReference type="ARBA" id="ARBA00023136"/>
    </source>
</evidence>
<evidence type="ECO:0000313" key="10">
    <source>
        <dbReference type="EMBL" id="SFX01781.1"/>
    </source>
</evidence>
<dbReference type="EMBL" id="FPJW01000001">
    <property type="protein sequence ID" value="SFX01781.1"/>
    <property type="molecule type" value="Genomic_DNA"/>
</dbReference>
<keyword evidence="10" id="KW-0378">Hydrolase</keyword>
<dbReference type="InterPro" id="IPR029045">
    <property type="entry name" value="ClpP/crotonase-like_dom_sf"/>
</dbReference>
<gene>
    <name evidence="10" type="ORF">SAMN02745752_00231</name>
</gene>
<name>A0A1K1TNA3_9GAMM</name>
<dbReference type="InterPro" id="IPR052165">
    <property type="entry name" value="Membrane_assoc_protease"/>
</dbReference>
<dbReference type="FunFam" id="3.90.226.10:FF:000089">
    <property type="entry name" value="Membrane-bound serine protease"/>
    <property type="match status" value="1"/>
</dbReference>
<accession>A0A1K1TNA3</accession>
<comment type="subcellular location">
    <subcellularLocation>
        <location evidence="1">Membrane</location>
        <topology evidence="1">Multi-pass membrane protein</topology>
    </subcellularLocation>
</comment>
<evidence type="ECO:0000256" key="5">
    <source>
        <dbReference type="SAM" id="MobiDB-lite"/>
    </source>
</evidence>
<dbReference type="Gene3D" id="2.40.50.140">
    <property type="entry name" value="Nucleic acid-binding proteins"/>
    <property type="match status" value="1"/>
</dbReference>
<dbReference type="PANTHER" id="PTHR33507:SF4">
    <property type="entry name" value="NODULATION COMPETITIVENESS PROTEIN NFED"/>
    <property type="match status" value="1"/>
</dbReference>
<dbReference type="Proteomes" id="UP000182350">
    <property type="component" value="Unassembled WGS sequence"/>
</dbReference>
<keyword evidence="10" id="KW-0645">Protease</keyword>
<feature type="transmembrane region" description="Helical" evidence="6">
    <location>
        <begin position="271"/>
        <end position="293"/>
    </location>
</feature>
<dbReference type="InterPro" id="IPR012340">
    <property type="entry name" value="NA-bd_OB-fold"/>
</dbReference>
<dbReference type="Pfam" id="PF01957">
    <property type="entry name" value="NfeD"/>
    <property type="match status" value="1"/>
</dbReference>
<sequence length="472" mass="50617">MNRSLFRSLPLVLLFSGMILLLASSLTSTQASPARQDAPTALLLQMKGAITPAATEYLRRGLQQAEKQQARLLIMQLDTPGGLDAATRDMIALILASPVPVVTWVAPEGARAASAGTYLLYASHVAAMAPNTHLGSATPVSMGGGLPGQETESDQQQKDQDQQTTDETGKRRGSTAMERKVLEDAVSTIRNLAERHGRNADWAEAAVRDAVSLTAREALQQQVIDLLAYNTAELLDQLHGREVVMAEGRRLTLDTGGLLLERLDPDWRTRLLSVISDPSVAYFLLILGFYGLIFEFSNPGSLVPGTLGALCLLLALYAFQVLPVNYAGLALVFLGLILIVAEAFIPSFGILGVGGIAAFVAGSIMLMDSVELAVSLPLIGGTALAAGVFLLWIVTRFTQLRRRRPRTGEEAMTGETCVAMENFEHTGRVRLHGEIWKAVSKVPVQAGQPLKITGLQGLTLQVTLLDSTLEGV</sequence>
<dbReference type="OrthoDB" id="5289056at2"/>
<dbReference type="GO" id="GO:0008233">
    <property type="term" value="F:peptidase activity"/>
    <property type="evidence" value="ECO:0007669"/>
    <property type="project" value="UniProtKB-KW"/>
</dbReference>
<feature type="transmembrane region" description="Helical" evidence="6">
    <location>
        <begin position="372"/>
        <end position="394"/>
    </location>
</feature>